<keyword evidence="6" id="KW-0472">Membrane</keyword>
<dbReference type="CDD" id="cd16922">
    <property type="entry name" value="HATPase_EvgS-ArcB-TorS-like"/>
    <property type="match status" value="1"/>
</dbReference>
<dbReference type="Gene3D" id="3.30.450.20">
    <property type="entry name" value="PAS domain"/>
    <property type="match status" value="2"/>
</dbReference>
<dbReference type="PROSITE" id="PS50109">
    <property type="entry name" value="HIS_KIN"/>
    <property type="match status" value="1"/>
</dbReference>
<dbReference type="InterPro" id="IPR003594">
    <property type="entry name" value="HATPase_dom"/>
</dbReference>
<dbReference type="PANTHER" id="PTHR43047">
    <property type="entry name" value="TWO-COMPONENT HISTIDINE PROTEIN KINASE"/>
    <property type="match status" value="1"/>
</dbReference>
<feature type="domain" description="PAC" evidence="8">
    <location>
        <begin position="276"/>
        <end position="327"/>
    </location>
</feature>
<evidence type="ECO:0000256" key="6">
    <source>
        <dbReference type="SAM" id="Phobius"/>
    </source>
</evidence>
<evidence type="ECO:0000313" key="9">
    <source>
        <dbReference type="EMBL" id="MBP0048258.1"/>
    </source>
</evidence>
<dbReference type="Pfam" id="PF13188">
    <property type="entry name" value="PAS_8"/>
    <property type="match status" value="1"/>
</dbReference>
<sequence>MESTIDFSTPLWGLPGEMLFALALVVGGLFWLGYLQRAVELRTAALQESEARFRMLFENSPQPMALTENSSFIAANQAALNLFCMPAPEAMNGLTPLSLSPPNQLSGQSSAVEVLQVLSRAQAYGSTRAEWCQLKSNGDTFIAEVLLTAFNQAGKKMLHIVWHDVTGRKEAERELETHRLHLEELVEDRTRALSKLAASLREAHDQQKALFETATAGIVFVRDRYVLRCNRAAERLLGYAPGTMQGRSTREWYPDDATFRAVGEQIKTAHAGSGIYSEEHELVCRDGARKWVRVQGRAVDGSDLSKGVVGVLIDIAQEREALQRIEQARQFAEETARAKAGFLATMSHEIRTPLNAVTGMTHLLSRTSLNERQRDYLGKIEHSSQHLLGVINDILDFSRIEVGKLKLERVEFDLKSVLSAVLDGLGFRAQEKGLELILRLDPALPGTLVGDPLRLEQVLLNLTNNAVKFTEQGLVQISCQGVWQGAQLAGVRFRVKDSGIGIAEAQQAKLFQSFEQIDGATTRKFGGSGLGLAISRQLVELMGGHIGVQSQQGVGSEFWFEIPLRVPAMAEVSASAEPVRESVGYGIDQEAERDTGKPTPSLCDGQCEALYLRLEELLQTDDFTATRFIHSHRATFKTCLGSQFGGLLQAVESFNFPKALKLLRGSRRGTSPQCIEGKG</sequence>
<dbReference type="NCBIfam" id="TIGR00229">
    <property type="entry name" value="sensory_box"/>
    <property type="match status" value="2"/>
</dbReference>
<name>A0ABS3Z976_9GAMM</name>
<dbReference type="Pfam" id="PF00512">
    <property type="entry name" value="HisKA"/>
    <property type="match status" value="1"/>
</dbReference>
<evidence type="ECO:0000256" key="3">
    <source>
        <dbReference type="ARBA" id="ARBA00022553"/>
    </source>
</evidence>
<dbReference type="EMBL" id="JACVEW010000007">
    <property type="protein sequence ID" value="MBP0048258.1"/>
    <property type="molecule type" value="Genomic_DNA"/>
</dbReference>
<evidence type="ECO:0000259" key="8">
    <source>
        <dbReference type="PROSITE" id="PS50113"/>
    </source>
</evidence>
<keyword evidence="6" id="KW-0812">Transmembrane</keyword>
<keyword evidence="10" id="KW-1185">Reference proteome</keyword>
<dbReference type="SMART" id="SM00387">
    <property type="entry name" value="HATPase_c"/>
    <property type="match status" value="1"/>
</dbReference>
<evidence type="ECO:0000313" key="10">
    <source>
        <dbReference type="Proteomes" id="UP000810171"/>
    </source>
</evidence>
<dbReference type="Gene3D" id="1.10.287.130">
    <property type="match status" value="1"/>
</dbReference>
<keyword evidence="3" id="KW-0597">Phosphoprotein</keyword>
<evidence type="ECO:0000256" key="5">
    <source>
        <dbReference type="ARBA" id="ARBA00022777"/>
    </source>
</evidence>
<dbReference type="InterPro" id="IPR035965">
    <property type="entry name" value="PAS-like_dom_sf"/>
</dbReference>
<dbReference type="Gene3D" id="3.30.565.10">
    <property type="entry name" value="Histidine kinase-like ATPase, C-terminal domain"/>
    <property type="match status" value="1"/>
</dbReference>
<dbReference type="SUPFAM" id="SSF47384">
    <property type="entry name" value="Homodimeric domain of signal transducing histidine kinase"/>
    <property type="match status" value="1"/>
</dbReference>
<dbReference type="InterPro" id="IPR036097">
    <property type="entry name" value="HisK_dim/P_sf"/>
</dbReference>
<dbReference type="RefSeq" id="WP_209286880.1">
    <property type="nucleotide sequence ID" value="NZ_JACVEW010000007.1"/>
</dbReference>
<evidence type="ECO:0000256" key="1">
    <source>
        <dbReference type="ARBA" id="ARBA00000085"/>
    </source>
</evidence>
<dbReference type="Proteomes" id="UP000810171">
    <property type="component" value="Unassembled WGS sequence"/>
</dbReference>
<accession>A0ABS3Z976</accession>
<evidence type="ECO:0000256" key="2">
    <source>
        <dbReference type="ARBA" id="ARBA00012438"/>
    </source>
</evidence>
<gene>
    <name evidence="9" type="ORF">H9C73_05880</name>
</gene>
<organism evidence="9 10">
    <name type="scientific">Marinobacterium alkalitolerans</name>
    <dbReference type="NCBI Taxonomy" id="1542925"/>
    <lineage>
        <taxon>Bacteria</taxon>
        <taxon>Pseudomonadati</taxon>
        <taxon>Pseudomonadota</taxon>
        <taxon>Gammaproteobacteria</taxon>
        <taxon>Oceanospirillales</taxon>
        <taxon>Oceanospirillaceae</taxon>
        <taxon>Marinobacterium</taxon>
    </lineage>
</organism>
<dbReference type="SMART" id="SM00091">
    <property type="entry name" value="PAS"/>
    <property type="match status" value="3"/>
</dbReference>
<dbReference type="SUPFAM" id="SSF55874">
    <property type="entry name" value="ATPase domain of HSP90 chaperone/DNA topoisomerase II/histidine kinase"/>
    <property type="match status" value="1"/>
</dbReference>
<dbReference type="InterPro" id="IPR003661">
    <property type="entry name" value="HisK_dim/P_dom"/>
</dbReference>
<dbReference type="InterPro" id="IPR005467">
    <property type="entry name" value="His_kinase_dom"/>
</dbReference>
<dbReference type="CDD" id="cd00082">
    <property type="entry name" value="HisKA"/>
    <property type="match status" value="1"/>
</dbReference>
<feature type="transmembrane region" description="Helical" evidence="6">
    <location>
        <begin position="12"/>
        <end position="32"/>
    </location>
</feature>
<dbReference type="InterPro" id="IPR036890">
    <property type="entry name" value="HATPase_C_sf"/>
</dbReference>
<dbReference type="InterPro" id="IPR000014">
    <property type="entry name" value="PAS"/>
</dbReference>
<dbReference type="Pfam" id="PF08448">
    <property type="entry name" value="PAS_4"/>
    <property type="match status" value="1"/>
</dbReference>
<dbReference type="InterPro" id="IPR004358">
    <property type="entry name" value="Sig_transdc_His_kin-like_C"/>
</dbReference>
<evidence type="ECO:0000256" key="4">
    <source>
        <dbReference type="ARBA" id="ARBA00022679"/>
    </source>
</evidence>
<keyword evidence="6" id="KW-1133">Transmembrane helix</keyword>
<comment type="caution">
    <text evidence="9">The sequence shown here is derived from an EMBL/GenBank/DDBJ whole genome shotgun (WGS) entry which is preliminary data.</text>
</comment>
<dbReference type="SUPFAM" id="SSF55785">
    <property type="entry name" value="PYP-like sensor domain (PAS domain)"/>
    <property type="match status" value="2"/>
</dbReference>
<dbReference type="CDD" id="cd00130">
    <property type="entry name" value="PAS"/>
    <property type="match status" value="1"/>
</dbReference>
<comment type="catalytic activity">
    <reaction evidence="1">
        <text>ATP + protein L-histidine = ADP + protein N-phospho-L-histidine.</text>
        <dbReference type="EC" id="2.7.13.3"/>
    </reaction>
</comment>
<dbReference type="InterPro" id="IPR013656">
    <property type="entry name" value="PAS_4"/>
</dbReference>
<reference evidence="9 10" key="1">
    <citation type="submission" date="2020-09" db="EMBL/GenBank/DDBJ databases">
        <authorList>
            <person name="Tanuku N.R.S."/>
        </authorList>
    </citation>
    <scope>NUCLEOTIDE SEQUENCE [LARGE SCALE GENOMIC DNA]</scope>
    <source>
        <strain evidence="9 10">AK62</strain>
    </source>
</reference>
<keyword evidence="5" id="KW-0418">Kinase</keyword>
<protein>
    <recommendedName>
        <fullName evidence="2">histidine kinase</fullName>
        <ecNumber evidence="2">2.7.13.3</ecNumber>
    </recommendedName>
</protein>
<dbReference type="SMART" id="SM00388">
    <property type="entry name" value="HisKA"/>
    <property type="match status" value="1"/>
</dbReference>
<proteinExistence type="predicted"/>
<dbReference type="EC" id="2.7.13.3" evidence="2"/>
<dbReference type="PROSITE" id="PS50113">
    <property type="entry name" value="PAC"/>
    <property type="match status" value="1"/>
</dbReference>
<evidence type="ECO:0000259" key="7">
    <source>
        <dbReference type="PROSITE" id="PS50109"/>
    </source>
</evidence>
<dbReference type="InterPro" id="IPR000700">
    <property type="entry name" value="PAS-assoc_C"/>
</dbReference>
<keyword evidence="4" id="KW-0808">Transferase</keyword>
<dbReference type="PANTHER" id="PTHR43047:SF64">
    <property type="entry name" value="HISTIDINE KINASE CONTAINING CHEY-HOMOLOGOUS RECEIVER DOMAIN AND PAS DOMAIN-RELATED"/>
    <property type="match status" value="1"/>
</dbReference>
<feature type="domain" description="Histidine kinase" evidence="7">
    <location>
        <begin position="345"/>
        <end position="566"/>
    </location>
</feature>
<dbReference type="PRINTS" id="PR00344">
    <property type="entry name" value="BCTRLSENSOR"/>
</dbReference>
<dbReference type="Pfam" id="PF02518">
    <property type="entry name" value="HATPase_c"/>
    <property type="match status" value="1"/>
</dbReference>